<evidence type="ECO:0000313" key="7">
    <source>
        <dbReference type="Proteomes" id="UP000236654"/>
    </source>
</evidence>
<keyword evidence="2" id="KW-0808">Transferase</keyword>
<keyword evidence="4" id="KW-0812">Transmembrane</keyword>
<dbReference type="OrthoDB" id="9803035at2"/>
<reference evidence="6 7" key="1">
    <citation type="submission" date="2017-12" db="EMBL/GenBank/DDBJ databases">
        <title>The draft genome sequence of Brumimicrobium saltpan LHR20.</title>
        <authorList>
            <person name="Do Z.-J."/>
            <person name="Luo H.-R."/>
        </authorList>
    </citation>
    <scope>NUCLEOTIDE SEQUENCE [LARGE SCALE GENOMIC DNA]</scope>
    <source>
        <strain evidence="6 7">LHR20</strain>
    </source>
</reference>
<sequence length="278" mass="32284">MFYLIKMNYKNKLLLKTSTKYIYLVRIIKRMKYITGTLYYLWKIYIGIAFAFTLVIFYPILLFFIYNSSLKQFTFRVNICWSRCMRILCFYAVEETFEDAKIKGPFVLVANHSSYLDIFLLYSILPHHQFLFMGKSEILKYPLVKTFFKGLNIPVDRSSSIKSARAFIQARKEINKNWSIVIFPEGGIPDDAPQLAPFKSGAFQLAQAAKCPILPITFINHYYLFSDPDTFCAPAKPGLAKVHIHCMISAHEVVESDVETLKEKTYRLIKSQLPQKNA</sequence>
<dbReference type="Pfam" id="PF01553">
    <property type="entry name" value="Acyltransferase"/>
    <property type="match status" value="1"/>
</dbReference>
<keyword evidence="7" id="KW-1185">Reference proteome</keyword>
<gene>
    <name evidence="6" type="ORF">CW751_01035</name>
</gene>
<proteinExistence type="predicted"/>
<evidence type="ECO:0000259" key="5">
    <source>
        <dbReference type="SMART" id="SM00563"/>
    </source>
</evidence>
<evidence type="ECO:0000256" key="1">
    <source>
        <dbReference type="ARBA" id="ARBA00005189"/>
    </source>
</evidence>
<protein>
    <recommendedName>
        <fullName evidence="5">Phospholipid/glycerol acyltransferase domain-containing protein</fullName>
    </recommendedName>
</protein>
<accession>A0A2I0R5U3</accession>
<feature type="domain" description="Phospholipid/glycerol acyltransferase" evidence="5">
    <location>
        <begin position="106"/>
        <end position="221"/>
    </location>
</feature>
<dbReference type="InterPro" id="IPR002123">
    <property type="entry name" value="Plipid/glycerol_acylTrfase"/>
</dbReference>
<dbReference type="SMART" id="SM00563">
    <property type="entry name" value="PlsC"/>
    <property type="match status" value="1"/>
</dbReference>
<keyword evidence="3" id="KW-0012">Acyltransferase</keyword>
<dbReference type="CDD" id="cd07989">
    <property type="entry name" value="LPLAT_AGPAT-like"/>
    <property type="match status" value="1"/>
</dbReference>
<feature type="transmembrane region" description="Helical" evidence="4">
    <location>
        <begin position="48"/>
        <end position="66"/>
    </location>
</feature>
<evidence type="ECO:0000313" key="6">
    <source>
        <dbReference type="EMBL" id="PKR81952.1"/>
    </source>
</evidence>
<keyword evidence="4" id="KW-0472">Membrane</keyword>
<dbReference type="GO" id="GO:0003841">
    <property type="term" value="F:1-acylglycerol-3-phosphate O-acyltransferase activity"/>
    <property type="evidence" value="ECO:0007669"/>
    <property type="project" value="TreeGrafter"/>
</dbReference>
<dbReference type="Proteomes" id="UP000236654">
    <property type="component" value="Unassembled WGS sequence"/>
</dbReference>
<evidence type="ECO:0000256" key="4">
    <source>
        <dbReference type="SAM" id="Phobius"/>
    </source>
</evidence>
<dbReference type="EMBL" id="PJNI01000001">
    <property type="protein sequence ID" value="PKR81952.1"/>
    <property type="molecule type" value="Genomic_DNA"/>
</dbReference>
<keyword evidence="4" id="KW-1133">Transmembrane helix</keyword>
<dbReference type="SUPFAM" id="SSF69593">
    <property type="entry name" value="Glycerol-3-phosphate (1)-acyltransferase"/>
    <property type="match status" value="1"/>
</dbReference>
<organism evidence="6 7">
    <name type="scientific">Brumimicrobium salinarum</name>
    <dbReference type="NCBI Taxonomy" id="2058658"/>
    <lineage>
        <taxon>Bacteria</taxon>
        <taxon>Pseudomonadati</taxon>
        <taxon>Bacteroidota</taxon>
        <taxon>Flavobacteriia</taxon>
        <taxon>Flavobacteriales</taxon>
        <taxon>Crocinitomicaceae</taxon>
        <taxon>Brumimicrobium</taxon>
    </lineage>
</organism>
<name>A0A2I0R5U3_9FLAO</name>
<comment type="caution">
    <text evidence="6">The sequence shown here is derived from an EMBL/GenBank/DDBJ whole genome shotgun (WGS) entry which is preliminary data.</text>
</comment>
<dbReference type="GO" id="GO:0006654">
    <property type="term" value="P:phosphatidic acid biosynthetic process"/>
    <property type="evidence" value="ECO:0007669"/>
    <property type="project" value="TreeGrafter"/>
</dbReference>
<evidence type="ECO:0000256" key="3">
    <source>
        <dbReference type="ARBA" id="ARBA00023315"/>
    </source>
</evidence>
<dbReference type="AlphaFoldDB" id="A0A2I0R5U3"/>
<dbReference type="PANTHER" id="PTHR10434:SF11">
    <property type="entry name" value="1-ACYL-SN-GLYCEROL-3-PHOSPHATE ACYLTRANSFERASE"/>
    <property type="match status" value="1"/>
</dbReference>
<dbReference type="PANTHER" id="PTHR10434">
    <property type="entry name" value="1-ACYL-SN-GLYCEROL-3-PHOSPHATE ACYLTRANSFERASE"/>
    <property type="match status" value="1"/>
</dbReference>
<evidence type="ECO:0000256" key="2">
    <source>
        <dbReference type="ARBA" id="ARBA00022679"/>
    </source>
</evidence>
<comment type="pathway">
    <text evidence="1">Lipid metabolism.</text>
</comment>